<dbReference type="InterPro" id="IPR039697">
    <property type="entry name" value="Alcohol_dehydrogenase_Fe"/>
</dbReference>
<dbReference type="Proteomes" id="UP000024332">
    <property type="component" value="Unassembled WGS sequence"/>
</dbReference>
<feature type="domain" description="Alcohol dehydrogenase iron-type/glycerol dehydrogenase GldA" evidence="2">
    <location>
        <begin position="7"/>
        <end position="137"/>
    </location>
</feature>
<dbReference type="AlphaFoldDB" id="A0A031LNB1"/>
<keyword evidence="1" id="KW-0560">Oxidoreductase</keyword>
<dbReference type="Pfam" id="PF00465">
    <property type="entry name" value="Fe-ADH"/>
    <property type="match status" value="1"/>
</dbReference>
<sequence>MFEYPRTKVIYGEKSLYWMSSLKGRKIVIVTTKSLMQGKLVKKVVDLVNGDLIQGPPQHTPESSVEKLKQEISTYDVVISLGGGSIIDGVKLTFPKFHIAIPTTFSGSEHTAFAGYTSSGIKISSSAKEPDIVILDPEATLETPIDLLKTSGIRSIDHAVESIYSVDSTPMISSLGTEGFSRMIGCLQDLGDVNSRIQCQIGVWLSSLTLRYVRMGISHAFGYVFGPSFGIPHGITSCISLPNAVKFNYWKIKDSIKPLERRIPLYDFLDVMLKTLGIRKRLRDYADLKDALKLTGKFTEVVNSSGNPIKITEEQAKEFIEEVY</sequence>
<evidence type="ECO:0000259" key="3">
    <source>
        <dbReference type="Pfam" id="PF25137"/>
    </source>
</evidence>
<reference evidence="4 5" key="1">
    <citation type="submission" date="2014-03" db="EMBL/GenBank/DDBJ databases">
        <title>Draft genome sequence of the novel thermoacidophilic archaea Acidianus copahuensis ALE1 strain, isolated from Copahue volcanic area in Neuquen Argentina.</title>
        <authorList>
            <person name="Urbieta M.S."/>
            <person name="Rascovan N."/>
            <person name="Castro C."/>
            <person name="Revale S."/>
            <person name="Giaveno M.A."/>
            <person name="Vazquez M.P."/>
            <person name="Donati E.R."/>
        </authorList>
    </citation>
    <scope>NUCLEOTIDE SEQUENCE [LARGE SCALE GENOMIC DNA]</scope>
    <source>
        <strain evidence="4 5">ALE1</strain>
    </source>
</reference>
<name>A0A031LNB1_9CREN</name>
<dbReference type="PANTHER" id="PTHR11496:SF83">
    <property type="entry name" value="HYDROXYACID-OXOACID TRANSHYDROGENASE, MITOCHONDRIAL"/>
    <property type="match status" value="1"/>
</dbReference>
<protein>
    <submittedName>
        <fullName evidence="4">Alcohol dehydrogenase</fullName>
    </submittedName>
</protein>
<gene>
    <name evidence="4" type="ORF">CM19_07970</name>
</gene>
<dbReference type="Gene3D" id="3.40.50.1970">
    <property type="match status" value="1"/>
</dbReference>
<comment type="caution">
    <text evidence="4">The sequence shown here is derived from an EMBL/GenBank/DDBJ whole genome shotgun (WGS) entry which is preliminary data.</text>
</comment>
<dbReference type="PANTHER" id="PTHR11496">
    <property type="entry name" value="ALCOHOL DEHYDROGENASE"/>
    <property type="match status" value="1"/>
</dbReference>
<keyword evidence="5" id="KW-1185">Reference proteome</keyword>
<evidence type="ECO:0000313" key="4">
    <source>
        <dbReference type="EMBL" id="EZQ04900.1"/>
    </source>
</evidence>
<dbReference type="SUPFAM" id="SSF56796">
    <property type="entry name" value="Dehydroquinate synthase-like"/>
    <property type="match status" value="1"/>
</dbReference>
<dbReference type="InterPro" id="IPR056798">
    <property type="entry name" value="ADH_Fe_C"/>
</dbReference>
<dbReference type="InterPro" id="IPR001670">
    <property type="entry name" value="ADH_Fe/GldA"/>
</dbReference>
<dbReference type="EMBL" id="JFZT01000044">
    <property type="protein sequence ID" value="EZQ04900.1"/>
    <property type="molecule type" value="Genomic_DNA"/>
</dbReference>
<proteinExistence type="predicted"/>
<evidence type="ECO:0000256" key="1">
    <source>
        <dbReference type="ARBA" id="ARBA00023002"/>
    </source>
</evidence>
<dbReference type="GO" id="GO:0004022">
    <property type="term" value="F:alcohol dehydrogenase (NAD+) activity"/>
    <property type="evidence" value="ECO:0007669"/>
    <property type="project" value="TreeGrafter"/>
</dbReference>
<evidence type="ECO:0000259" key="2">
    <source>
        <dbReference type="Pfam" id="PF00465"/>
    </source>
</evidence>
<evidence type="ECO:0000313" key="5">
    <source>
        <dbReference type="Proteomes" id="UP000024332"/>
    </source>
</evidence>
<dbReference type="STRING" id="1160895.CM19_07970"/>
<organism evidence="4 5">
    <name type="scientific">Candidatus Acidianus copahuensis</name>
    <dbReference type="NCBI Taxonomy" id="1160895"/>
    <lineage>
        <taxon>Archaea</taxon>
        <taxon>Thermoproteota</taxon>
        <taxon>Thermoprotei</taxon>
        <taxon>Sulfolobales</taxon>
        <taxon>Sulfolobaceae</taxon>
        <taxon>Acidianus</taxon>
    </lineage>
</organism>
<feature type="domain" description="Fe-containing alcohol dehydrogenase-like C-terminal" evidence="3">
    <location>
        <begin position="151"/>
        <end position="322"/>
    </location>
</feature>
<dbReference type="GO" id="GO:0046872">
    <property type="term" value="F:metal ion binding"/>
    <property type="evidence" value="ECO:0007669"/>
    <property type="project" value="InterPro"/>
</dbReference>
<dbReference type="Pfam" id="PF25137">
    <property type="entry name" value="ADH_Fe_C"/>
    <property type="match status" value="1"/>
</dbReference>
<dbReference type="Gene3D" id="1.20.1090.10">
    <property type="entry name" value="Dehydroquinate synthase-like - alpha domain"/>
    <property type="match status" value="1"/>
</dbReference>
<accession>A0A031LNB1</accession>